<keyword evidence="2" id="KW-1185">Reference proteome</keyword>
<feature type="non-terminal residue" evidence="1">
    <location>
        <position position="1"/>
    </location>
</feature>
<dbReference type="EMBL" id="CASHTH010000119">
    <property type="protein sequence ID" value="CAI7991490.1"/>
    <property type="molecule type" value="Genomic_DNA"/>
</dbReference>
<name>A0AA35VTF4_GEOBA</name>
<dbReference type="Proteomes" id="UP001174909">
    <property type="component" value="Unassembled WGS sequence"/>
</dbReference>
<gene>
    <name evidence="1" type="ORF">GBAR_LOCUS763</name>
</gene>
<accession>A0AA35VTF4</accession>
<reference evidence="1" key="1">
    <citation type="submission" date="2023-03" db="EMBL/GenBank/DDBJ databases">
        <authorList>
            <person name="Steffen K."/>
            <person name="Cardenas P."/>
        </authorList>
    </citation>
    <scope>NUCLEOTIDE SEQUENCE</scope>
</reference>
<evidence type="ECO:0000313" key="1">
    <source>
        <dbReference type="EMBL" id="CAI7991490.1"/>
    </source>
</evidence>
<sequence>MFSKHFQRQVNSLRVFCRHEDRGCGWQGELAAFHHHVESCPMRDGPPMTELVKLPVYREAGAFPSLSGAISPHSSASGTISRVNETQPAPLATAVPHAIPPVVKPRKLTVQCHRKKTAPCEMTRGSATTDGTFAYFTPDDSTSVYQYGCSTEKWEELPS</sequence>
<proteinExistence type="predicted"/>
<evidence type="ECO:0000313" key="2">
    <source>
        <dbReference type="Proteomes" id="UP001174909"/>
    </source>
</evidence>
<organism evidence="1 2">
    <name type="scientific">Geodia barretti</name>
    <name type="common">Barrett's horny sponge</name>
    <dbReference type="NCBI Taxonomy" id="519541"/>
    <lineage>
        <taxon>Eukaryota</taxon>
        <taxon>Metazoa</taxon>
        <taxon>Porifera</taxon>
        <taxon>Demospongiae</taxon>
        <taxon>Heteroscleromorpha</taxon>
        <taxon>Tetractinellida</taxon>
        <taxon>Astrophorina</taxon>
        <taxon>Geodiidae</taxon>
        <taxon>Geodia</taxon>
    </lineage>
</organism>
<dbReference type="AlphaFoldDB" id="A0AA35VTF4"/>
<dbReference type="SUPFAM" id="SSF49599">
    <property type="entry name" value="TRAF domain-like"/>
    <property type="match status" value="1"/>
</dbReference>
<comment type="caution">
    <text evidence="1">The sequence shown here is derived from an EMBL/GenBank/DDBJ whole genome shotgun (WGS) entry which is preliminary data.</text>
</comment>
<protein>
    <submittedName>
        <fullName evidence="1">Uncharacterized protein</fullName>
    </submittedName>
</protein>